<dbReference type="Proteomes" id="UP001732700">
    <property type="component" value="Chromosome 5C"/>
</dbReference>
<protein>
    <submittedName>
        <fullName evidence="1">Uncharacterized protein</fullName>
    </submittedName>
</protein>
<keyword evidence="2" id="KW-1185">Reference proteome</keyword>
<evidence type="ECO:0000313" key="2">
    <source>
        <dbReference type="Proteomes" id="UP001732700"/>
    </source>
</evidence>
<sequence length="274" mass="30347">MARSHTPLQLHQLLFASISRQKSREITPPSFLTAMASHLRSASVPSSPRSAETNVEEKLQRLDASTSSTIETVCDGLRRLGDIYDCIDELASLPNSQVLLCKPQQRITVEQELECSLPLLDLCNAAQVSFSELRATVQDMLLAIKRGDDGALQTKIMSWFRLAKAAQKQLKKISKKSSSGDQESCRVIKLFAEARDAAVKTIGSSSDLLSKQIAMLNSSKWLLVSKAFQKGRVTCNEEQLKVLELDIADLESAVEALFRRLIRSRVCLLNTLSL</sequence>
<reference evidence="1" key="1">
    <citation type="submission" date="2021-05" db="EMBL/GenBank/DDBJ databases">
        <authorList>
            <person name="Scholz U."/>
            <person name="Mascher M."/>
            <person name="Fiebig A."/>
        </authorList>
    </citation>
    <scope>NUCLEOTIDE SEQUENCE [LARGE SCALE GENOMIC DNA]</scope>
</reference>
<accession>A0ACD5Y7Y5</accession>
<name>A0ACD5Y7Y5_AVESA</name>
<reference evidence="1" key="2">
    <citation type="submission" date="2025-09" db="UniProtKB">
        <authorList>
            <consortium name="EnsemblPlants"/>
        </authorList>
    </citation>
    <scope>IDENTIFICATION</scope>
</reference>
<evidence type="ECO:0000313" key="1">
    <source>
        <dbReference type="EnsemblPlants" id="AVESA.00010b.r2.5CG0926950.1.CDS.1"/>
    </source>
</evidence>
<dbReference type="EnsemblPlants" id="AVESA.00010b.r2.5CG0926950.1">
    <property type="protein sequence ID" value="AVESA.00010b.r2.5CG0926950.1.CDS.1"/>
    <property type="gene ID" value="AVESA.00010b.r2.5CG0926950"/>
</dbReference>
<organism evidence="1 2">
    <name type="scientific">Avena sativa</name>
    <name type="common">Oat</name>
    <dbReference type="NCBI Taxonomy" id="4498"/>
    <lineage>
        <taxon>Eukaryota</taxon>
        <taxon>Viridiplantae</taxon>
        <taxon>Streptophyta</taxon>
        <taxon>Embryophyta</taxon>
        <taxon>Tracheophyta</taxon>
        <taxon>Spermatophyta</taxon>
        <taxon>Magnoliopsida</taxon>
        <taxon>Liliopsida</taxon>
        <taxon>Poales</taxon>
        <taxon>Poaceae</taxon>
        <taxon>BOP clade</taxon>
        <taxon>Pooideae</taxon>
        <taxon>Poodae</taxon>
        <taxon>Poeae</taxon>
        <taxon>Poeae Chloroplast Group 1 (Aveneae type)</taxon>
        <taxon>Aveninae</taxon>
        <taxon>Avena</taxon>
    </lineage>
</organism>
<proteinExistence type="predicted"/>